<organism evidence="1 2">
    <name type="scientific">Gadus morhua</name>
    <name type="common">Atlantic cod</name>
    <dbReference type="NCBI Taxonomy" id="8049"/>
    <lineage>
        <taxon>Eukaryota</taxon>
        <taxon>Metazoa</taxon>
        <taxon>Chordata</taxon>
        <taxon>Craniata</taxon>
        <taxon>Vertebrata</taxon>
        <taxon>Euteleostomi</taxon>
        <taxon>Actinopterygii</taxon>
        <taxon>Neopterygii</taxon>
        <taxon>Teleostei</taxon>
        <taxon>Neoteleostei</taxon>
        <taxon>Acanthomorphata</taxon>
        <taxon>Zeiogadaria</taxon>
        <taxon>Gadariae</taxon>
        <taxon>Gadiformes</taxon>
        <taxon>Gadoidei</taxon>
        <taxon>Gadidae</taxon>
        <taxon>Gadus</taxon>
    </lineage>
</organism>
<proteinExistence type="predicted"/>
<reference evidence="1" key="2">
    <citation type="submission" date="2025-09" db="UniProtKB">
        <authorList>
            <consortium name="Ensembl"/>
        </authorList>
    </citation>
    <scope>IDENTIFICATION</scope>
</reference>
<name>A0A8C5CP36_GADMO</name>
<evidence type="ECO:0000313" key="2">
    <source>
        <dbReference type="Proteomes" id="UP000694546"/>
    </source>
</evidence>
<evidence type="ECO:0000313" key="1">
    <source>
        <dbReference type="Ensembl" id="ENSGMOP00000064159.1"/>
    </source>
</evidence>
<accession>A0A8C5CP36</accession>
<protein>
    <submittedName>
        <fullName evidence="1">Uncharacterized protein</fullName>
    </submittedName>
</protein>
<dbReference type="AlphaFoldDB" id="A0A8C5CP36"/>
<sequence length="136" mass="15426">MDACTFSWLCSLKRLPQYAQEYGRSPVCTRLCIRSWVQPYGRSPVCVCLCDLSKSARPKCLPHKQHTWFLFSPLCALRCTLRVVARLSVLGRTMQCRKCPSLISLIPSASTPATRTSLSPLLESWSRSEHRDVYSS</sequence>
<reference evidence="1" key="1">
    <citation type="submission" date="2025-08" db="UniProtKB">
        <authorList>
            <consortium name="Ensembl"/>
        </authorList>
    </citation>
    <scope>IDENTIFICATION</scope>
</reference>
<dbReference type="Ensembl" id="ENSGMOT00000071566.1">
    <property type="protein sequence ID" value="ENSGMOP00000064159.1"/>
    <property type="gene ID" value="ENSGMOG00000026857.1"/>
</dbReference>
<dbReference type="Proteomes" id="UP000694546">
    <property type="component" value="Chromosome 4"/>
</dbReference>
<keyword evidence="2" id="KW-1185">Reference proteome</keyword>